<feature type="domain" description="Secretin/TonB short N-terminal" evidence="18">
    <location>
        <begin position="70"/>
        <end position="121"/>
    </location>
</feature>
<dbReference type="SMART" id="SM00965">
    <property type="entry name" value="STN"/>
    <property type="match status" value="1"/>
</dbReference>
<keyword evidence="9" id="KW-0406">Ion transport</keyword>
<dbReference type="InterPro" id="IPR036942">
    <property type="entry name" value="Beta-barrel_TonB_sf"/>
</dbReference>
<dbReference type="PROSITE" id="PS01156">
    <property type="entry name" value="TONB_DEPENDENT_REC_2"/>
    <property type="match status" value="1"/>
</dbReference>
<name>A0ABS0EXZ6_9BURK</name>
<sequence length="814" mass="87959">MSSACPRLVERRLNHAIRIALMSMALASVSALIPVAHAADTLDAVAARPYNLASGPLGRNLSSFAAQAGIALSFDPALTEGLTSPALSGTYSGREGLRKLLSGSGLELVQRTDGSYTLGKIATGASAPRESSTLPEVQVTAVQTATTEGTGSYTTGSASTATRLNLSIRETPQSVSVITRQRMDDQGLSQLSDVVAQTPGLVIAQSGNAGSDSSPIYARGFAVENYQVDGVGQVFSGYSSVFQSNDMALYDRVEVVRGATGLMNGVGSPSATINLMRKRPTAQFQASAKVEAGSWNYYRAEADISAPLNEARTLRGRVVAAYQENDSYIDRLHEKKEILYGILEADLSPSTLATFGVTLQNHDATGHSRSGRPAYFDDGSRTSWARSDSAAASWAYSKRHSQAIFASIEHQFDNEWLVKGTLSQGKVDYDELLGYMVVGFPNKATGAGATLYASRWVGNPTQNSLDLYASGPFNWLGRKHDLVIGTTIARTTVDAPTYGGWNVLPVPNVYTWDGNTPGNPNTSVQGSYQDKESMSSAYSTARFKPTDALSVIVGARITNWERVQSTVKISPYENNKVTPYAGLVYDFNKNWSGYASYTDIFKPQSNKTPTGEFLDPLLGKSYEIGAKGEFFDKRLNLGLAIFKIQQDNLGVSIPGVFAPDGSQAYRAVSGTSTRGYEVELGGELARNWQGSIAYARSMTSDRNNMPLNTNIPQNTFKLFTTYRLAGFGDGLTVGGGVRWQSEIYSDNQGPVGKRSRFTQEAYSVVDLMARYQISKQLTLTANLYNAFDKSYYTTTGGAYYGAPRNLRVGLDMRF</sequence>
<evidence type="ECO:0000313" key="19">
    <source>
        <dbReference type="EMBL" id="MBF8178018.1"/>
    </source>
</evidence>
<keyword evidence="12 19" id="KW-0675">Receptor</keyword>
<evidence type="ECO:0000256" key="6">
    <source>
        <dbReference type="ARBA" id="ARBA00022692"/>
    </source>
</evidence>
<dbReference type="Gene3D" id="2.40.170.20">
    <property type="entry name" value="TonB-dependent receptor, beta-barrel domain"/>
    <property type="match status" value="1"/>
</dbReference>
<keyword evidence="6 14" id="KW-0812">Transmembrane</keyword>
<dbReference type="PANTHER" id="PTHR32552:SF74">
    <property type="entry name" value="HYDROXAMATE SIDEROPHORE RECEPTOR FHUE"/>
    <property type="match status" value="1"/>
</dbReference>
<evidence type="ECO:0000256" key="5">
    <source>
        <dbReference type="ARBA" id="ARBA00022496"/>
    </source>
</evidence>
<dbReference type="InterPro" id="IPR000531">
    <property type="entry name" value="Beta-barrel_TonB"/>
</dbReference>
<dbReference type="InterPro" id="IPR012910">
    <property type="entry name" value="Plug_dom"/>
</dbReference>
<evidence type="ECO:0000256" key="1">
    <source>
        <dbReference type="ARBA" id="ARBA00004571"/>
    </source>
</evidence>
<keyword evidence="8" id="KW-0408">Iron</keyword>
<dbReference type="Pfam" id="PF07715">
    <property type="entry name" value="Plug"/>
    <property type="match status" value="1"/>
</dbReference>
<dbReference type="Pfam" id="PF00593">
    <property type="entry name" value="TonB_dep_Rec_b-barrel"/>
    <property type="match status" value="1"/>
</dbReference>
<comment type="caution">
    <text evidence="19">The sequence shown here is derived from an EMBL/GenBank/DDBJ whole genome shotgun (WGS) entry which is preliminary data.</text>
</comment>
<dbReference type="Pfam" id="PF07660">
    <property type="entry name" value="STN"/>
    <property type="match status" value="1"/>
</dbReference>
<dbReference type="CDD" id="cd01347">
    <property type="entry name" value="ligand_gated_channel"/>
    <property type="match status" value="1"/>
</dbReference>
<evidence type="ECO:0000256" key="2">
    <source>
        <dbReference type="ARBA" id="ARBA00009810"/>
    </source>
</evidence>
<evidence type="ECO:0000256" key="16">
    <source>
        <dbReference type="RuleBase" id="RU003357"/>
    </source>
</evidence>
<evidence type="ECO:0000256" key="17">
    <source>
        <dbReference type="SAM" id="SignalP"/>
    </source>
</evidence>
<dbReference type="Proteomes" id="UP000657372">
    <property type="component" value="Unassembled WGS sequence"/>
</dbReference>
<feature type="chain" id="PRO_5046740207" evidence="17">
    <location>
        <begin position="39"/>
        <end position="814"/>
    </location>
</feature>
<evidence type="ECO:0000256" key="14">
    <source>
        <dbReference type="PROSITE-ProRule" id="PRU01360"/>
    </source>
</evidence>
<keyword evidence="7 17" id="KW-0732">Signal</keyword>
<protein>
    <submittedName>
        <fullName evidence="19">TonB-dependent siderophore receptor</fullName>
    </submittedName>
</protein>
<reference evidence="19 20" key="1">
    <citation type="submission" date="2020-11" db="EMBL/GenBank/DDBJ databases">
        <title>WGS of Herminiimonas contaminans strain Marseille-Q4544 isolated from planarians Schmidtea mediterranea.</title>
        <authorList>
            <person name="Kangale L."/>
        </authorList>
    </citation>
    <scope>NUCLEOTIDE SEQUENCE [LARGE SCALE GENOMIC DNA]</scope>
    <source>
        <strain evidence="19 20">Marseille-Q4544</strain>
    </source>
</reference>
<accession>A0ABS0EXZ6</accession>
<evidence type="ECO:0000256" key="4">
    <source>
        <dbReference type="ARBA" id="ARBA00022452"/>
    </source>
</evidence>
<dbReference type="InterPro" id="IPR039426">
    <property type="entry name" value="TonB-dep_rcpt-like"/>
</dbReference>
<dbReference type="InterPro" id="IPR010917">
    <property type="entry name" value="TonB_rcpt_CS"/>
</dbReference>
<dbReference type="PROSITE" id="PS52016">
    <property type="entry name" value="TONB_DEPENDENT_REC_3"/>
    <property type="match status" value="1"/>
</dbReference>
<comment type="subcellular location">
    <subcellularLocation>
        <location evidence="1 14">Cell outer membrane</location>
        <topology evidence="1 14">Multi-pass membrane protein</topology>
    </subcellularLocation>
</comment>
<evidence type="ECO:0000256" key="3">
    <source>
        <dbReference type="ARBA" id="ARBA00022448"/>
    </source>
</evidence>
<dbReference type="InterPro" id="IPR010105">
    <property type="entry name" value="TonB_sidphr_rcpt"/>
</dbReference>
<feature type="signal peptide" evidence="17">
    <location>
        <begin position="1"/>
        <end position="38"/>
    </location>
</feature>
<gene>
    <name evidence="19" type="ORF">IXC47_10025</name>
</gene>
<keyword evidence="5" id="KW-0410">Iron transport</keyword>
<evidence type="ECO:0000256" key="10">
    <source>
        <dbReference type="ARBA" id="ARBA00023077"/>
    </source>
</evidence>
<keyword evidence="4 14" id="KW-1134">Transmembrane beta strand</keyword>
<evidence type="ECO:0000256" key="9">
    <source>
        <dbReference type="ARBA" id="ARBA00023065"/>
    </source>
</evidence>
<feature type="short sequence motif" description="TonB C-terminal box" evidence="15">
    <location>
        <begin position="797"/>
        <end position="814"/>
    </location>
</feature>
<keyword evidence="20" id="KW-1185">Reference proteome</keyword>
<dbReference type="SUPFAM" id="SSF56935">
    <property type="entry name" value="Porins"/>
    <property type="match status" value="1"/>
</dbReference>
<dbReference type="EMBL" id="JADOEL010000006">
    <property type="protein sequence ID" value="MBF8178018.1"/>
    <property type="molecule type" value="Genomic_DNA"/>
</dbReference>
<evidence type="ECO:0000256" key="11">
    <source>
        <dbReference type="ARBA" id="ARBA00023136"/>
    </source>
</evidence>
<keyword evidence="11 14" id="KW-0472">Membrane</keyword>
<evidence type="ECO:0000259" key="18">
    <source>
        <dbReference type="SMART" id="SM00965"/>
    </source>
</evidence>
<evidence type="ECO:0000256" key="13">
    <source>
        <dbReference type="ARBA" id="ARBA00023237"/>
    </source>
</evidence>
<keyword evidence="13 14" id="KW-0998">Cell outer membrane</keyword>
<evidence type="ECO:0000256" key="12">
    <source>
        <dbReference type="ARBA" id="ARBA00023170"/>
    </source>
</evidence>
<dbReference type="NCBIfam" id="TIGR01783">
    <property type="entry name" value="TonB-siderophor"/>
    <property type="match status" value="1"/>
</dbReference>
<evidence type="ECO:0000256" key="8">
    <source>
        <dbReference type="ARBA" id="ARBA00023004"/>
    </source>
</evidence>
<proteinExistence type="inferred from homology"/>
<dbReference type="InterPro" id="IPR037066">
    <property type="entry name" value="Plug_dom_sf"/>
</dbReference>
<dbReference type="Gene3D" id="2.170.130.10">
    <property type="entry name" value="TonB-dependent receptor, plug domain"/>
    <property type="match status" value="1"/>
</dbReference>
<dbReference type="PANTHER" id="PTHR32552">
    <property type="entry name" value="FERRICHROME IRON RECEPTOR-RELATED"/>
    <property type="match status" value="1"/>
</dbReference>
<evidence type="ECO:0000256" key="7">
    <source>
        <dbReference type="ARBA" id="ARBA00022729"/>
    </source>
</evidence>
<keyword evidence="10 16" id="KW-0798">TonB box</keyword>
<dbReference type="InterPro" id="IPR011662">
    <property type="entry name" value="Secretin/TonB_short_N"/>
</dbReference>
<organism evidence="19 20">
    <name type="scientific">Herminiimonas contaminans</name>
    <dbReference type="NCBI Taxonomy" id="1111140"/>
    <lineage>
        <taxon>Bacteria</taxon>
        <taxon>Pseudomonadati</taxon>
        <taxon>Pseudomonadota</taxon>
        <taxon>Betaproteobacteria</taxon>
        <taxon>Burkholderiales</taxon>
        <taxon>Oxalobacteraceae</taxon>
        <taxon>Herminiimonas</taxon>
    </lineage>
</organism>
<keyword evidence="3 14" id="KW-0813">Transport</keyword>
<dbReference type="Gene3D" id="3.55.50.30">
    <property type="match status" value="1"/>
</dbReference>
<evidence type="ECO:0000313" key="20">
    <source>
        <dbReference type="Proteomes" id="UP000657372"/>
    </source>
</evidence>
<comment type="similarity">
    <text evidence="2 14 16">Belongs to the TonB-dependent receptor family.</text>
</comment>
<evidence type="ECO:0000256" key="15">
    <source>
        <dbReference type="PROSITE-ProRule" id="PRU10144"/>
    </source>
</evidence>